<name>A0A9Q0GK98_9ROSI</name>
<evidence type="ECO:0000256" key="4">
    <source>
        <dbReference type="ARBA" id="ARBA00022970"/>
    </source>
</evidence>
<dbReference type="Proteomes" id="UP001141552">
    <property type="component" value="Unassembled WGS sequence"/>
</dbReference>
<feature type="transmembrane region" description="Helical" evidence="8">
    <location>
        <begin position="276"/>
        <end position="298"/>
    </location>
</feature>
<dbReference type="InterPro" id="IPR013057">
    <property type="entry name" value="AA_transpt_TM"/>
</dbReference>
<dbReference type="PANTHER" id="PTHR22950:SF515">
    <property type="entry name" value="AMINO ACID TRANSPORTER AVT6E"/>
    <property type="match status" value="1"/>
</dbReference>
<dbReference type="OrthoDB" id="28208at2759"/>
<feature type="transmembrane region" description="Helical" evidence="8">
    <location>
        <begin position="161"/>
        <end position="181"/>
    </location>
</feature>
<dbReference type="GO" id="GO:0031090">
    <property type="term" value="C:organelle membrane"/>
    <property type="evidence" value="ECO:0007669"/>
    <property type="project" value="UniProtKB-ARBA"/>
</dbReference>
<evidence type="ECO:0000256" key="8">
    <source>
        <dbReference type="SAM" id="Phobius"/>
    </source>
</evidence>
<evidence type="ECO:0000256" key="2">
    <source>
        <dbReference type="ARBA" id="ARBA00022448"/>
    </source>
</evidence>
<organism evidence="10 11">
    <name type="scientific">Turnera subulata</name>
    <dbReference type="NCBI Taxonomy" id="218843"/>
    <lineage>
        <taxon>Eukaryota</taxon>
        <taxon>Viridiplantae</taxon>
        <taxon>Streptophyta</taxon>
        <taxon>Embryophyta</taxon>
        <taxon>Tracheophyta</taxon>
        <taxon>Spermatophyta</taxon>
        <taxon>Magnoliopsida</taxon>
        <taxon>eudicotyledons</taxon>
        <taxon>Gunneridae</taxon>
        <taxon>Pentapetalae</taxon>
        <taxon>rosids</taxon>
        <taxon>fabids</taxon>
        <taxon>Malpighiales</taxon>
        <taxon>Passifloraceae</taxon>
        <taxon>Turnera</taxon>
    </lineage>
</organism>
<dbReference type="Pfam" id="PF01490">
    <property type="entry name" value="Aa_trans"/>
    <property type="match status" value="1"/>
</dbReference>
<comment type="caution">
    <text evidence="10">The sequence shown here is derived from an EMBL/GenBank/DDBJ whole genome shotgun (WGS) entry which is preliminary data.</text>
</comment>
<feature type="transmembrane region" description="Helical" evidence="8">
    <location>
        <begin position="111"/>
        <end position="140"/>
    </location>
</feature>
<dbReference type="AlphaFoldDB" id="A0A9Q0GK98"/>
<evidence type="ECO:0000259" key="9">
    <source>
        <dbReference type="Pfam" id="PF01490"/>
    </source>
</evidence>
<feature type="transmembrane region" description="Helical" evidence="8">
    <location>
        <begin position="210"/>
        <end position="226"/>
    </location>
</feature>
<feature type="transmembrane region" description="Helical" evidence="8">
    <location>
        <begin position="365"/>
        <end position="386"/>
    </location>
</feature>
<keyword evidence="4" id="KW-0029">Amino-acid transport</keyword>
<evidence type="ECO:0000256" key="7">
    <source>
        <dbReference type="SAM" id="MobiDB-lite"/>
    </source>
</evidence>
<keyword evidence="11" id="KW-1185">Reference proteome</keyword>
<accession>A0A9Q0GK98</accession>
<feature type="transmembrane region" description="Helical" evidence="8">
    <location>
        <begin position="319"/>
        <end position="339"/>
    </location>
</feature>
<dbReference type="GO" id="GO:0015179">
    <property type="term" value="F:L-amino acid transmembrane transporter activity"/>
    <property type="evidence" value="ECO:0007669"/>
    <property type="project" value="TreeGrafter"/>
</dbReference>
<feature type="transmembrane region" description="Helical" evidence="8">
    <location>
        <begin position="436"/>
        <end position="457"/>
    </location>
</feature>
<reference evidence="10" key="2">
    <citation type="journal article" date="2023" name="Plants (Basel)">
        <title>Annotation of the Turnera subulata (Passifloraceae) Draft Genome Reveals the S-Locus Evolved after the Divergence of Turneroideae from Passifloroideae in a Stepwise Manner.</title>
        <authorList>
            <person name="Henning P.M."/>
            <person name="Roalson E.H."/>
            <person name="Mir W."/>
            <person name="McCubbin A.G."/>
            <person name="Shore J.S."/>
        </authorList>
    </citation>
    <scope>NUCLEOTIDE SEQUENCE</scope>
    <source>
        <strain evidence="10">F60SS</strain>
    </source>
</reference>
<feature type="transmembrane region" description="Helical" evidence="8">
    <location>
        <begin position="86"/>
        <end position="105"/>
    </location>
</feature>
<keyword evidence="3 8" id="KW-0812">Transmembrane</keyword>
<evidence type="ECO:0000256" key="3">
    <source>
        <dbReference type="ARBA" id="ARBA00022692"/>
    </source>
</evidence>
<sequence>MDSNYTAIPKNANGEPQIHTDSTIPVHPRKTHIKLVPLGDIENFIDPKAGKVQSFNDEDGGGDDESDDFDIDNYPLVVRTSKGSDIYGAVFNLTTSIIGAGIMALPATMKVLGLVLGFVLIILIGILSEISVELLVRFSVLCKASSYGEVVECAVGKPAKILCEICIIVNNAGVLVVYLIIMGDVMSGSLHHIGVFDQWLGHGMWDHRKLVILVMLVVFLAPLCALDKIDSLSLTSAASVALAVVFVVVCIIVAFIKVVEGKIEAPRMGPDFSSTTAILDLLVVIPIMTNAYVCHFNVQPIYNELEAPSPQKMNRVGRITTLLCIVIYSLTAISGYLLFGMDTESDILTNFDKDLGIRFSSALNYIVRVGYILHLVLVFPVVHFSLRQTVDELVFEGSVPLTESKKRCLSLTAVLLALIYLGSTMIPNIWTAFKFTGATTAVSLGFIFPSLIALRLSHRGDGLLPGERFLSWLMLGLAIVVGIVGVIGNIYSLGRGSK</sequence>
<protein>
    <submittedName>
        <fullName evidence="10">Amino acid transporter avt6e</fullName>
    </submittedName>
</protein>
<dbReference type="PANTHER" id="PTHR22950">
    <property type="entry name" value="AMINO ACID TRANSPORTER"/>
    <property type="match status" value="1"/>
</dbReference>
<reference evidence="10" key="1">
    <citation type="submission" date="2022-02" db="EMBL/GenBank/DDBJ databases">
        <authorList>
            <person name="Henning P.M."/>
            <person name="McCubbin A.G."/>
            <person name="Shore J.S."/>
        </authorList>
    </citation>
    <scope>NUCLEOTIDE SEQUENCE</scope>
    <source>
        <strain evidence="10">F60SS</strain>
        <tissue evidence="10">Leaves</tissue>
    </source>
</reference>
<feature type="transmembrane region" description="Helical" evidence="8">
    <location>
        <begin position="407"/>
        <end position="430"/>
    </location>
</feature>
<evidence type="ECO:0000256" key="6">
    <source>
        <dbReference type="ARBA" id="ARBA00023136"/>
    </source>
</evidence>
<feature type="domain" description="Amino acid transporter transmembrane" evidence="9">
    <location>
        <begin position="87"/>
        <end position="460"/>
    </location>
</feature>
<proteinExistence type="predicted"/>
<comment type="subcellular location">
    <subcellularLocation>
        <location evidence="1">Membrane</location>
        <topology evidence="1">Multi-pass membrane protein</topology>
    </subcellularLocation>
</comment>
<feature type="transmembrane region" description="Helical" evidence="8">
    <location>
        <begin position="469"/>
        <end position="491"/>
    </location>
</feature>
<dbReference type="EMBL" id="JAKUCV010000001">
    <property type="protein sequence ID" value="KAJ4851650.1"/>
    <property type="molecule type" value="Genomic_DNA"/>
</dbReference>
<keyword evidence="5 8" id="KW-1133">Transmembrane helix</keyword>
<feature type="transmembrane region" description="Helical" evidence="8">
    <location>
        <begin position="238"/>
        <end position="256"/>
    </location>
</feature>
<feature type="region of interest" description="Disordered" evidence="7">
    <location>
        <begin position="1"/>
        <end position="24"/>
    </location>
</feature>
<evidence type="ECO:0000313" key="10">
    <source>
        <dbReference type="EMBL" id="KAJ4851650.1"/>
    </source>
</evidence>
<evidence type="ECO:0000256" key="5">
    <source>
        <dbReference type="ARBA" id="ARBA00022989"/>
    </source>
</evidence>
<gene>
    <name evidence="10" type="primary">AVT6E</name>
    <name evidence="10" type="ORF">Tsubulata_014472</name>
</gene>
<keyword evidence="2" id="KW-0813">Transport</keyword>
<keyword evidence="6 8" id="KW-0472">Membrane</keyword>
<evidence type="ECO:0000256" key="1">
    <source>
        <dbReference type="ARBA" id="ARBA00004141"/>
    </source>
</evidence>
<evidence type="ECO:0000313" key="11">
    <source>
        <dbReference type="Proteomes" id="UP001141552"/>
    </source>
</evidence>